<dbReference type="RefSeq" id="WP_104520916.1">
    <property type="nucleotide sequence ID" value="NZ_NHRY01000227.1"/>
</dbReference>
<feature type="binding site" evidence="3">
    <location>
        <position position="41"/>
    </location>
    <ligand>
        <name>a divalent metal cation</name>
        <dbReference type="ChEBI" id="CHEBI:60240"/>
    </ligand>
</feature>
<keyword evidence="3" id="KW-0479">Metal-binding</keyword>
<feature type="binding site" evidence="3">
    <location>
        <position position="236"/>
    </location>
    <ligand>
        <name>a divalent metal cation</name>
        <dbReference type="ChEBI" id="CHEBI:60240"/>
    </ligand>
</feature>
<feature type="binding site" evidence="3">
    <location>
        <position position="152"/>
    </location>
    <ligand>
        <name>substrate</name>
    </ligand>
</feature>
<accession>A0A2S6N4A9</accession>
<keyword evidence="1" id="KW-0378">Hydrolase</keyword>
<dbReference type="PANTHER" id="PTHR47572">
    <property type="entry name" value="LIPOPROTEIN-RELATED"/>
    <property type="match status" value="1"/>
</dbReference>
<proteinExistence type="predicted"/>
<evidence type="ECO:0000313" key="5">
    <source>
        <dbReference type="EMBL" id="PPQ29440.1"/>
    </source>
</evidence>
<dbReference type="InterPro" id="IPR011042">
    <property type="entry name" value="6-blade_b-propeller_TolB-like"/>
</dbReference>
<keyword evidence="6" id="KW-1185">Reference proteome</keyword>
<protein>
    <submittedName>
        <fullName evidence="5">Gluconolactonase</fullName>
    </submittedName>
</protein>
<evidence type="ECO:0000256" key="1">
    <source>
        <dbReference type="ARBA" id="ARBA00022801"/>
    </source>
</evidence>
<dbReference type="Pfam" id="PF08450">
    <property type="entry name" value="SGL"/>
    <property type="match status" value="1"/>
</dbReference>
<dbReference type="PRINTS" id="PR01790">
    <property type="entry name" value="SMP30FAMILY"/>
</dbReference>
<dbReference type="OrthoDB" id="241638at2"/>
<evidence type="ECO:0000256" key="3">
    <source>
        <dbReference type="PIRSR" id="PIRSR605511-2"/>
    </source>
</evidence>
<keyword evidence="3" id="KW-0862">Zinc</keyword>
<evidence type="ECO:0000313" key="6">
    <source>
        <dbReference type="Proteomes" id="UP000239724"/>
    </source>
</evidence>
<dbReference type="Gene3D" id="2.120.10.30">
    <property type="entry name" value="TolB, C-terminal domain"/>
    <property type="match status" value="1"/>
</dbReference>
<gene>
    <name evidence="5" type="ORF">CCS01_21730</name>
</gene>
<feature type="active site" description="Proton donor/acceptor" evidence="2">
    <location>
        <position position="236"/>
    </location>
</feature>
<dbReference type="InterPro" id="IPR005511">
    <property type="entry name" value="SMP-30"/>
</dbReference>
<name>A0A2S6N4A9_RHOGL</name>
<evidence type="ECO:0000256" key="2">
    <source>
        <dbReference type="PIRSR" id="PIRSR605511-1"/>
    </source>
</evidence>
<dbReference type="InterPro" id="IPR013658">
    <property type="entry name" value="SGL"/>
</dbReference>
<sequence>MWEPSQRYPDTSVSVLDPSFNVLRLPLASVERLATGCRWSEGPVYFADGRYLLWSDIPNDRILKWEEETGAVSVFRKTSWNANGNTRDRQGRLVTCEHRGRRVTRTEYDGSITVLMDSHQGKRLNSPNDVVVKSDGSIWFTDPVFGISGYYEGEKAESELTPAVWRIDGQTGQARMMADGIEGPNGLAFSPDESILYVVASRAAPNRLIRAFDVVGGGERLANNRVFIDAEAGTPDGFRVDVEGNLWCGWGMGDAELDGVRVFNRHGAPIGHIALPERCANLCFGGRFRNRLFMAASHGLYALYVNTQGVAGG</sequence>
<reference evidence="5 6" key="1">
    <citation type="journal article" date="2018" name="Arch. Microbiol.">
        <title>New insights into the metabolic potential of the phototrophic purple bacterium Rhodopila globiformis DSM 161(T) from its draft genome sequence and evidence for a vanadium-dependent nitrogenase.</title>
        <authorList>
            <person name="Imhoff J.F."/>
            <person name="Rahn T."/>
            <person name="Kunzel S."/>
            <person name="Neulinger S.C."/>
        </authorList>
    </citation>
    <scope>NUCLEOTIDE SEQUENCE [LARGE SCALE GENOMIC DNA]</scope>
    <source>
        <strain evidence="5 6">DSM 161</strain>
    </source>
</reference>
<dbReference type="EMBL" id="NHRY01000227">
    <property type="protein sequence ID" value="PPQ29440.1"/>
    <property type="molecule type" value="Genomic_DNA"/>
</dbReference>
<dbReference type="GO" id="GO:0046872">
    <property type="term" value="F:metal ion binding"/>
    <property type="evidence" value="ECO:0007669"/>
    <property type="project" value="UniProtKB-KW"/>
</dbReference>
<dbReference type="Proteomes" id="UP000239724">
    <property type="component" value="Unassembled WGS sequence"/>
</dbReference>
<organism evidence="5 6">
    <name type="scientific">Rhodopila globiformis</name>
    <name type="common">Rhodopseudomonas globiformis</name>
    <dbReference type="NCBI Taxonomy" id="1071"/>
    <lineage>
        <taxon>Bacteria</taxon>
        <taxon>Pseudomonadati</taxon>
        <taxon>Pseudomonadota</taxon>
        <taxon>Alphaproteobacteria</taxon>
        <taxon>Acetobacterales</taxon>
        <taxon>Acetobacteraceae</taxon>
        <taxon>Rhodopila</taxon>
    </lineage>
</organism>
<feature type="binding site" evidence="3">
    <location>
        <position position="128"/>
    </location>
    <ligand>
        <name>substrate</name>
    </ligand>
</feature>
<comment type="cofactor">
    <cofactor evidence="3">
        <name>Zn(2+)</name>
        <dbReference type="ChEBI" id="CHEBI:29105"/>
    </cofactor>
    <text evidence="3">Binds 1 divalent metal cation per subunit.</text>
</comment>
<dbReference type="SUPFAM" id="SSF63829">
    <property type="entry name" value="Calcium-dependent phosphotriesterase"/>
    <property type="match status" value="1"/>
</dbReference>
<dbReference type="InterPro" id="IPR051262">
    <property type="entry name" value="SMP-30/CGR1_Lactonase"/>
</dbReference>
<feature type="domain" description="SMP-30/Gluconolactonase/LRE-like region" evidence="4">
    <location>
        <begin position="39"/>
        <end position="297"/>
    </location>
</feature>
<dbReference type="PANTHER" id="PTHR47572:SF4">
    <property type="entry name" value="LACTONASE DRP35"/>
    <property type="match status" value="1"/>
</dbReference>
<evidence type="ECO:0000259" key="4">
    <source>
        <dbReference type="Pfam" id="PF08450"/>
    </source>
</evidence>
<dbReference type="GO" id="GO:0016787">
    <property type="term" value="F:hydrolase activity"/>
    <property type="evidence" value="ECO:0007669"/>
    <property type="project" value="UniProtKB-KW"/>
</dbReference>
<dbReference type="AlphaFoldDB" id="A0A2S6N4A9"/>
<feature type="binding site" evidence="3">
    <location>
        <position position="185"/>
    </location>
    <ligand>
        <name>a divalent metal cation</name>
        <dbReference type="ChEBI" id="CHEBI:60240"/>
    </ligand>
</feature>
<comment type="caution">
    <text evidence="5">The sequence shown here is derived from an EMBL/GenBank/DDBJ whole genome shotgun (WGS) entry which is preliminary data.</text>
</comment>